<feature type="region of interest" description="Disordered" evidence="5">
    <location>
        <begin position="265"/>
        <end position="286"/>
    </location>
</feature>
<keyword evidence="4" id="KW-0786">Thiamine pyrophosphate</keyword>
<accession>C6HWE2</accession>
<feature type="transmembrane region" description="Helical" evidence="6">
    <location>
        <begin position="108"/>
        <end position="129"/>
    </location>
</feature>
<dbReference type="PANTHER" id="PTHR43257">
    <property type="entry name" value="PYRUVATE DEHYDROGENASE E1 COMPONENT BETA SUBUNIT"/>
    <property type="match status" value="1"/>
</dbReference>
<proteinExistence type="predicted"/>
<dbReference type="InterPro" id="IPR029061">
    <property type="entry name" value="THDP-binding"/>
</dbReference>
<keyword evidence="6" id="KW-1133">Transmembrane helix</keyword>
<dbReference type="Pfam" id="PF02780">
    <property type="entry name" value="Transketolase_C"/>
    <property type="match status" value="1"/>
</dbReference>
<evidence type="ECO:0000256" key="6">
    <source>
        <dbReference type="SAM" id="Phobius"/>
    </source>
</evidence>
<evidence type="ECO:0000256" key="2">
    <source>
        <dbReference type="ARBA" id="ARBA00003906"/>
    </source>
</evidence>
<keyword evidence="3" id="KW-0560">Oxidoreductase</keyword>
<comment type="function">
    <text evidence="2">E1 component of the 2-oxoglutarate dehydrogenase (OGDH) complex which catalyzes the decarboxylation of 2-oxoglutarate, the first step in the conversion of 2-oxoglutarate to succinyl-CoA and CO(2).</text>
</comment>
<dbReference type="Proteomes" id="UP000009374">
    <property type="component" value="Unassembled WGS sequence"/>
</dbReference>
<keyword evidence="9" id="KW-1185">Reference proteome</keyword>
<name>C6HWE2_9BACT</name>
<dbReference type="InterPro" id="IPR005475">
    <property type="entry name" value="Transketolase-like_Pyr-bd"/>
</dbReference>
<dbReference type="SUPFAM" id="SSF52518">
    <property type="entry name" value="Thiamin diphosphate-binding fold (THDP-binding)"/>
    <property type="match status" value="2"/>
</dbReference>
<dbReference type="Pfam" id="PF00676">
    <property type="entry name" value="E1_dh"/>
    <property type="match status" value="1"/>
</dbReference>
<evidence type="ECO:0000256" key="4">
    <source>
        <dbReference type="ARBA" id="ARBA00023052"/>
    </source>
</evidence>
<dbReference type="CDD" id="cd02000">
    <property type="entry name" value="TPP_E1_PDC_ADC_BCADC"/>
    <property type="match status" value="1"/>
</dbReference>
<evidence type="ECO:0000259" key="7">
    <source>
        <dbReference type="SMART" id="SM00861"/>
    </source>
</evidence>
<dbReference type="PANTHER" id="PTHR43257:SF2">
    <property type="entry name" value="PYRUVATE DEHYDROGENASE E1 COMPONENT SUBUNIT BETA"/>
    <property type="match status" value="1"/>
</dbReference>
<keyword evidence="6" id="KW-0812">Transmembrane</keyword>
<dbReference type="Pfam" id="PF02779">
    <property type="entry name" value="Transket_pyr"/>
    <property type="match status" value="1"/>
</dbReference>
<protein>
    <submittedName>
        <fullName evidence="8">Dehydrogenase, E1 component</fullName>
    </submittedName>
</protein>
<dbReference type="NCBIfam" id="NF006667">
    <property type="entry name" value="PRK09212.1"/>
    <property type="match status" value="1"/>
</dbReference>
<evidence type="ECO:0000256" key="3">
    <source>
        <dbReference type="ARBA" id="ARBA00023002"/>
    </source>
</evidence>
<dbReference type="FunFam" id="3.40.50.920:FF:000001">
    <property type="entry name" value="Pyruvate dehydrogenase E1 beta subunit"/>
    <property type="match status" value="1"/>
</dbReference>
<keyword evidence="6" id="KW-0472">Membrane</keyword>
<evidence type="ECO:0000313" key="8">
    <source>
        <dbReference type="EMBL" id="EES53120.1"/>
    </source>
</evidence>
<gene>
    <name evidence="8" type="ORF">UBAL3_80420070</name>
</gene>
<sequence length="680" mass="73566">MDRTLLRTLLEDMILARAFEERAAMEYSRGRIGGFLHLYPGEEAIATGVIRAAEPGDYLVATYREHVHALVRGIPPERIMAELFGKATGICQGMGGSMHLFDRERRFMGGYGIVGETFPVAIGLAYAIACRRLPEAVVCFFGDGAVNQGTFHESLNMAALWNLPILFVCENNRYQIGTEIRRHSAVTDVYRRASAYHIPGHQLDGMDVLAVHTAAGEALATIRSGGGPVLLECLTYRYRGHSMADPGTYRPAQEIAAWRARDPLTPLLENPSGSDPATASPGPSAPDALARFSDHCLACGAVGDATLRAIHEEVKDRVEAAVAFAETSPEPTMERLLEISGLQAPPLPEETPSGAAPSLLTWQAINRALDEEMARDDSVFVMGEDVALFGGTYRTTEGLLATYGDWRVRDTPISENSFTGLGVGAAMAGMRPVVEIMTVNFAFMAFDSLINLAAKIRLMSGGQIRVPLVVRMPGGVAHQLGAQHSQRIDALLMNVPGLRILAPSTPQDAYSQTLLAIRSDDPVIVLEHERLYFDSGPVDLSLLPPMDRACVRREGRDISVIAWSRMAGLSLEAAELLAKEGLEVEVIDLRSLAPIDWETLVASVEKTHRALVVEEDCLVAGAGAEIAATLSERCFPLLDAPVKRLGGLFVSTPFNRTLEDQTIPDTGAIVELLRTMASGS</sequence>
<dbReference type="Gene3D" id="3.40.50.920">
    <property type="match status" value="1"/>
</dbReference>
<dbReference type="GO" id="GO:0016624">
    <property type="term" value="F:oxidoreductase activity, acting on the aldehyde or oxo group of donors, disulfide as acceptor"/>
    <property type="evidence" value="ECO:0007669"/>
    <property type="project" value="InterPro"/>
</dbReference>
<dbReference type="InterPro" id="IPR009014">
    <property type="entry name" value="Transketo_C/PFOR_II"/>
</dbReference>
<dbReference type="InterPro" id="IPR033248">
    <property type="entry name" value="Transketolase_C"/>
</dbReference>
<evidence type="ECO:0000256" key="1">
    <source>
        <dbReference type="ARBA" id="ARBA00001964"/>
    </source>
</evidence>
<dbReference type="CDD" id="cd07036">
    <property type="entry name" value="TPP_PYR_E1-PDHc-beta_like"/>
    <property type="match status" value="1"/>
</dbReference>
<dbReference type="AlphaFoldDB" id="C6HWE2"/>
<reference evidence="8 9" key="1">
    <citation type="journal article" date="2009" name="Appl. Environ. Microbiol.">
        <title>Community genomic and proteomic analyses of chemoautotrophic iron-oxidizing "Leptospirillum rubarum" (Group II) and "Leptospirillum ferrodiazotrophum" (Group III) bacteria in acid mine drainage biofilms.</title>
        <authorList>
            <person name="Goltsman D.S."/>
            <person name="Denef V.J."/>
            <person name="Singer S.W."/>
            <person name="VerBerkmoes N.C."/>
            <person name="Lefsrud M."/>
            <person name="Mueller R.S."/>
            <person name="Dick G.J."/>
            <person name="Sun C.L."/>
            <person name="Wheeler K.E."/>
            <person name="Zemla A."/>
            <person name="Baker B.J."/>
            <person name="Hauser L."/>
            <person name="Land M."/>
            <person name="Shah M.B."/>
            <person name="Thelen M.P."/>
            <person name="Hettich R.L."/>
            <person name="Banfield J.F."/>
        </authorList>
    </citation>
    <scope>NUCLEOTIDE SEQUENCE [LARGE SCALE GENOMIC DNA]</scope>
</reference>
<dbReference type="FunFam" id="3.40.50.970:FF:000001">
    <property type="entry name" value="Pyruvate dehydrogenase E1 beta subunit"/>
    <property type="match status" value="1"/>
</dbReference>
<dbReference type="Gene3D" id="3.40.50.970">
    <property type="match status" value="2"/>
</dbReference>
<comment type="cofactor">
    <cofactor evidence="1">
        <name>thiamine diphosphate</name>
        <dbReference type="ChEBI" id="CHEBI:58937"/>
    </cofactor>
</comment>
<evidence type="ECO:0000313" key="9">
    <source>
        <dbReference type="Proteomes" id="UP000009374"/>
    </source>
</evidence>
<organism evidence="8 9">
    <name type="scientific">Leptospirillum ferrodiazotrophum</name>
    <dbReference type="NCBI Taxonomy" id="412449"/>
    <lineage>
        <taxon>Bacteria</taxon>
        <taxon>Pseudomonadati</taxon>
        <taxon>Nitrospirota</taxon>
        <taxon>Nitrospiria</taxon>
        <taxon>Nitrospirales</taxon>
        <taxon>Nitrospiraceae</taxon>
        <taxon>Leptospirillum</taxon>
    </lineage>
</organism>
<dbReference type="SMART" id="SM00861">
    <property type="entry name" value="Transket_pyr"/>
    <property type="match status" value="1"/>
</dbReference>
<feature type="domain" description="Transketolase-like pyrimidine-binding" evidence="7">
    <location>
        <begin position="359"/>
        <end position="534"/>
    </location>
</feature>
<dbReference type="InterPro" id="IPR001017">
    <property type="entry name" value="DH_E1"/>
</dbReference>
<dbReference type="EMBL" id="GG693869">
    <property type="protein sequence ID" value="EES53120.1"/>
    <property type="molecule type" value="Genomic_DNA"/>
</dbReference>
<evidence type="ECO:0000256" key="5">
    <source>
        <dbReference type="SAM" id="MobiDB-lite"/>
    </source>
</evidence>
<dbReference type="SUPFAM" id="SSF52922">
    <property type="entry name" value="TK C-terminal domain-like"/>
    <property type="match status" value="1"/>
</dbReference>